<name>H6L0A0_SAPGL</name>
<evidence type="ECO:0000313" key="1">
    <source>
        <dbReference type="EMBL" id="AFC26264.1"/>
    </source>
</evidence>
<evidence type="ECO:0000313" key="2">
    <source>
        <dbReference type="Proteomes" id="UP000007519"/>
    </source>
</evidence>
<dbReference type="EMBL" id="CP002831">
    <property type="protein sequence ID" value="AFC26264.1"/>
    <property type="molecule type" value="Genomic_DNA"/>
</dbReference>
<dbReference type="KEGG" id="sgn:SGRA_3540"/>
<dbReference type="HOGENOM" id="CLU_756182_0_0_10"/>
<gene>
    <name evidence="1" type="ordered locus">SGRA_3540</name>
</gene>
<keyword evidence="2" id="KW-1185">Reference proteome</keyword>
<dbReference type="Proteomes" id="UP000007519">
    <property type="component" value="Chromosome"/>
</dbReference>
<proteinExistence type="predicted"/>
<dbReference type="InterPro" id="IPR029470">
    <property type="entry name" value="PDDEXK_4"/>
</dbReference>
<accession>H6L0A0</accession>
<organism evidence="1 2">
    <name type="scientific">Saprospira grandis (strain Lewin)</name>
    <dbReference type="NCBI Taxonomy" id="984262"/>
    <lineage>
        <taxon>Bacteria</taxon>
        <taxon>Pseudomonadati</taxon>
        <taxon>Bacteroidota</taxon>
        <taxon>Saprospiria</taxon>
        <taxon>Saprospirales</taxon>
        <taxon>Saprospiraceae</taxon>
        <taxon>Saprospira</taxon>
    </lineage>
</organism>
<sequence>MDINSLLKEFQALPKKKKTFLEICKYPASRFEEVCSRILCFYFSPKEEHGFQDLFLRSLFELLKAEDINFYEDEIQVIPEDYAEGKRLDIVITGSDFVIGIENKITASLYNPLDKYKARTDAYGKEWPFNLVLSVYEITKAEELKKIADNDFKAFTYADFFFYLKKNLGDYSADCNQRYLTHLLDFIKTIENMSTNDSVDRKISNFFFENSNEIDELISQYEAYKKSRLDLQHENLRKIKKQIGAQTDPKWFIHDGKTAFYLVYNKFTAKKYEIGIESLYKETKENPLGEYLIQITTWDLENWKTFEERILEKYPNCPLDEGTTHKNRVYLDVEKLIAPETETETEISIDTIVSRLKFHFENLKAIVGGE</sequence>
<protein>
    <recommendedName>
        <fullName evidence="3">PD-(D/E)XK nuclease superfamily protein</fullName>
    </recommendedName>
</protein>
<dbReference type="AlphaFoldDB" id="H6L0A0"/>
<dbReference type="OrthoDB" id="1099676at2"/>
<dbReference type="eggNOG" id="ENOG50315F7">
    <property type="taxonomic scope" value="Bacteria"/>
</dbReference>
<dbReference type="STRING" id="984262.SGRA_3540"/>
<reference evidence="1 2" key="1">
    <citation type="journal article" date="2012" name="Stand. Genomic Sci.">
        <title>Complete genome sequencing and analysis of Saprospira grandis str. Lewin, a predatory marine bacterium.</title>
        <authorList>
            <person name="Saw J.H."/>
            <person name="Yuryev A."/>
            <person name="Kanbe M."/>
            <person name="Hou S."/>
            <person name="Young A.G."/>
            <person name="Aizawa S."/>
            <person name="Alam M."/>
        </authorList>
    </citation>
    <scope>NUCLEOTIDE SEQUENCE [LARGE SCALE GENOMIC DNA]</scope>
    <source>
        <strain evidence="1 2">Lewin</strain>
    </source>
</reference>
<evidence type="ECO:0008006" key="3">
    <source>
        <dbReference type="Google" id="ProtNLM"/>
    </source>
</evidence>
<dbReference type="Pfam" id="PF14281">
    <property type="entry name" value="PDDEXK_4"/>
    <property type="match status" value="1"/>
</dbReference>
<dbReference type="RefSeq" id="WP_015693855.1">
    <property type="nucleotide sequence ID" value="NC_016940.1"/>
</dbReference>